<dbReference type="Proteomes" id="UP000276776">
    <property type="component" value="Unassembled WGS sequence"/>
</dbReference>
<dbReference type="WBParaSite" id="TCLT_0000226101-mRNA-1">
    <property type="protein sequence ID" value="TCLT_0000226101-mRNA-1"/>
    <property type="gene ID" value="TCLT_0000226101"/>
</dbReference>
<keyword evidence="2" id="KW-1185">Reference proteome</keyword>
<evidence type="ECO:0000313" key="2">
    <source>
        <dbReference type="Proteomes" id="UP000276776"/>
    </source>
</evidence>
<dbReference type="EMBL" id="UYYF01000425">
    <property type="protein sequence ID" value="VDM98115.1"/>
    <property type="molecule type" value="Genomic_DNA"/>
</dbReference>
<evidence type="ECO:0000313" key="1">
    <source>
        <dbReference type="EMBL" id="VDM98115.1"/>
    </source>
</evidence>
<reference evidence="3" key="1">
    <citation type="submission" date="2017-02" db="UniProtKB">
        <authorList>
            <consortium name="WormBaseParasite"/>
        </authorList>
    </citation>
    <scope>IDENTIFICATION</scope>
</reference>
<gene>
    <name evidence="1" type="ORF">TCLT_LOCUS2262</name>
</gene>
<evidence type="ECO:0000313" key="3">
    <source>
        <dbReference type="WBParaSite" id="TCLT_0000226101-mRNA-1"/>
    </source>
</evidence>
<reference evidence="1 2" key="2">
    <citation type="submission" date="2018-11" db="EMBL/GenBank/DDBJ databases">
        <authorList>
            <consortium name="Pathogen Informatics"/>
        </authorList>
    </citation>
    <scope>NUCLEOTIDE SEQUENCE [LARGE SCALE GENOMIC DNA]</scope>
</reference>
<name>A0A0N5CPW1_THECL</name>
<sequence length="79" mass="9315">MPYLLSIKSSSQQVYRIGSPRLVHMSSDTNSFERRDSFMDDDEVKEEGQETFVTNDWASIVNRQFARYQAKLLMKFTRT</sequence>
<organism evidence="3">
    <name type="scientific">Thelazia callipaeda</name>
    <name type="common">Oriental eyeworm</name>
    <name type="synonym">Parasitic nematode</name>
    <dbReference type="NCBI Taxonomy" id="103827"/>
    <lineage>
        <taxon>Eukaryota</taxon>
        <taxon>Metazoa</taxon>
        <taxon>Ecdysozoa</taxon>
        <taxon>Nematoda</taxon>
        <taxon>Chromadorea</taxon>
        <taxon>Rhabditida</taxon>
        <taxon>Spirurina</taxon>
        <taxon>Spiruromorpha</taxon>
        <taxon>Thelazioidea</taxon>
        <taxon>Thelaziidae</taxon>
        <taxon>Thelazia</taxon>
    </lineage>
</organism>
<proteinExistence type="predicted"/>
<protein>
    <submittedName>
        <fullName evidence="1 3">Uncharacterized protein</fullName>
    </submittedName>
</protein>
<dbReference type="AlphaFoldDB" id="A0A0N5CPW1"/>
<accession>A0A0N5CPW1</accession>